<dbReference type="AlphaFoldDB" id="A0A9N9M3J7"/>
<proteinExistence type="predicted"/>
<evidence type="ECO:0000313" key="8">
    <source>
        <dbReference type="Proteomes" id="UP000701801"/>
    </source>
</evidence>
<feature type="transmembrane region" description="Helical" evidence="5">
    <location>
        <begin position="65"/>
        <end position="85"/>
    </location>
</feature>
<protein>
    <recommendedName>
        <fullName evidence="6">Major facilitator superfamily (MFS) profile domain-containing protein</fullName>
    </recommendedName>
</protein>
<dbReference type="InterPro" id="IPR020846">
    <property type="entry name" value="MFS_dom"/>
</dbReference>
<name>A0A9N9M3J7_9HELO</name>
<feature type="transmembrane region" description="Helical" evidence="5">
    <location>
        <begin position="163"/>
        <end position="186"/>
    </location>
</feature>
<dbReference type="PANTHER" id="PTHR23502">
    <property type="entry name" value="MAJOR FACILITATOR SUPERFAMILY"/>
    <property type="match status" value="1"/>
</dbReference>
<organism evidence="7 8">
    <name type="scientific">Hymenoscyphus albidus</name>
    <dbReference type="NCBI Taxonomy" id="595503"/>
    <lineage>
        <taxon>Eukaryota</taxon>
        <taxon>Fungi</taxon>
        <taxon>Dikarya</taxon>
        <taxon>Ascomycota</taxon>
        <taxon>Pezizomycotina</taxon>
        <taxon>Leotiomycetes</taxon>
        <taxon>Helotiales</taxon>
        <taxon>Helotiaceae</taxon>
        <taxon>Hymenoscyphus</taxon>
    </lineage>
</organism>
<feature type="transmembrane region" description="Helical" evidence="5">
    <location>
        <begin position="483"/>
        <end position="504"/>
    </location>
</feature>
<sequence length="521" mass="56453">MGLGILNNIKYPTPPGTVTLKEEVNSSKLEDYNYEEPKKIGDIVLNPQPTDSKNDPLNWSQTTKICILLILSLNAGVTASLGPMITTGFDEIGAAFHVNADQISFSLVGVLQLTTGCGIFFTAAAAAVWGKRPVFFLSSLVLLGTSAWGFFAGSHFSLSMMRMIQGFASAPLDTLVSATVAELFFIHEKGTMLSIANLFVLAGSKLGQFIASFIIQNLGFKYTFGICALIYAMVVPLMYFFVPETFYRAREDETQLIFDKSSLSLYEIVLPEMKHTYSQRLRIFQGRVSDASFCRMAFKPIPLATFPAVLYAALTFSVYAAGLTLIALLQDNVFSAPPYKLSSSSIGLLNLPLFAVGLVTGLVAGWCADFVVHFLTSQNNGVYEPEFRLVLMLIAAVGSSVGYVGFGYSVAAGANILIPTAFLGLQTAAVPFATSAMFTYVMDCHSGHAGQAFVTMNFTKAVVGFAMSKFVNGWYHTSGAKSVFTIVAIVHLAISALSLPLYIFGKRMRSYIARSDFHLGI</sequence>
<evidence type="ECO:0000256" key="3">
    <source>
        <dbReference type="ARBA" id="ARBA00022989"/>
    </source>
</evidence>
<reference evidence="7" key="1">
    <citation type="submission" date="2021-07" db="EMBL/GenBank/DDBJ databases">
        <authorList>
            <person name="Durling M."/>
        </authorList>
    </citation>
    <scope>NUCLEOTIDE SEQUENCE</scope>
</reference>
<feature type="transmembrane region" description="Helical" evidence="5">
    <location>
        <begin position="222"/>
        <end position="242"/>
    </location>
</feature>
<feature type="transmembrane region" description="Helical" evidence="5">
    <location>
        <begin position="198"/>
        <end position="216"/>
    </location>
</feature>
<dbReference type="Gene3D" id="1.20.1250.20">
    <property type="entry name" value="MFS general substrate transporter like domains"/>
    <property type="match status" value="1"/>
</dbReference>
<keyword evidence="3 5" id="KW-1133">Transmembrane helix</keyword>
<feature type="domain" description="Major facilitator superfamily (MFS) profile" evidence="6">
    <location>
        <begin position="67"/>
        <end position="506"/>
    </location>
</feature>
<feature type="transmembrane region" description="Helical" evidence="5">
    <location>
        <begin position="349"/>
        <end position="375"/>
    </location>
</feature>
<accession>A0A9N9M3J7</accession>
<evidence type="ECO:0000256" key="2">
    <source>
        <dbReference type="ARBA" id="ARBA00022692"/>
    </source>
</evidence>
<dbReference type="GO" id="GO:0022857">
    <property type="term" value="F:transmembrane transporter activity"/>
    <property type="evidence" value="ECO:0007669"/>
    <property type="project" value="InterPro"/>
</dbReference>
<feature type="transmembrane region" description="Helical" evidence="5">
    <location>
        <begin position="105"/>
        <end position="127"/>
    </location>
</feature>
<dbReference type="PROSITE" id="PS50850">
    <property type="entry name" value="MFS"/>
    <property type="match status" value="1"/>
</dbReference>
<evidence type="ECO:0000256" key="5">
    <source>
        <dbReference type="SAM" id="Phobius"/>
    </source>
</evidence>
<dbReference type="Pfam" id="PF07690">
    <property type="entry name" value="MFS_1"/>
    <property type="match status" value="1"/>
</dbReference>
<keyword evidence="8" id="KW-1185">Reference proteome</keyword>
<dbReference type="InterPro" id="IPR036259">
    <property type="entry name" value="MFS_trans_sf"/>
</dbReference>
<evidence type="ECO:0000256" key="4">
    <source>
        <dbReference type="ARBA" id="ARBA00023136"/>
    </source>
</evidence>
<dbReference type="PANTHER" id="PTHR23502:SF20">
    <property type="entry name" value="TRANSPORTER, PUTATIVE (AFU_ORTHOLOGUE AFUA_6G13880)-RELATED"/>
    <property type="match status" value="1"/>
</dbReference>
<feature type="transmembrane region" description="Helical" evidence="5">
    <location>
        <begin position="387"/>
        <end position="410"/>
    </location>
</feature>
<keyword evidence="4 5" id="KW-0472">Membrane</keyword>
<dbReference type="GO" id="GO:0005886">
    <property type="term" value="C:plasma membrane"/>
    <property type="evidence" value="ECO:0007669"/>
    <property type="project" value="TreeGrafter"/>
</dbReference>
<dbReference type="EMBL" id="CAJVRM010000730">
    <property type="protein sequence ID" value="CAG8983561.1"/>
    <property type="molecule type" value="Genomic_DNA"/>
</dbReference>
<dbReference type="InterPro" id="IPR011701">
    <property type="entry name" value="MFS"/>
</dbReference>
<feature type="transmembrane region" description="Helical" evidence="5">
    <location>
        <begin position="452"/>
        <end position="471"/>
    </location>
</feature>
<feature type="transmembrane region" description="Helical" evidence="5">
    <location>
        <begin position="308"/>
        <end position="329"/>
    </location>
</feature>
<evidence type="ECO:0000313" key="7">
    <source>
        <dbReference type="EMBL" id="CAG8983561.1"/>
    </source>
</evidence>
<comment type="subcellular location">
    <subcellularLocation>
        <location evidence="1">Membrane</location>
        <topology evidence="1">Multi-pass membrane protein</topology>
    </subcellularLocation>
</comment>
<comment type="caution">
    <text evidence="7">The sequence shown here is derived from an EMBL/GenBank/DDBJ whole genome shotgun (WGS) entry which is preliminary data.</text>
</comment>
<keyword evidence="2 5" id="KW-0812">Transmembrane</keyword>
<evidence type="ECO:0000259" key="6">
    <source>
        <dbReference type="PROSITE" id="PS50850"/>
    </source>
</evidence>
<feature type="transmembrane region" description="Helical" evidence="5">
    <location>
        <begin position="134"/>
        <end position="151"/>
    </location>
</feature>
<feature type="transmembrane region" description="Helical" evidence="5">
    <location>
        <begin position="416"/>
        <end position="440"/>
    </location>
</feature>
<dbReference type="SUPFAM" id="SSF103473">
    <property type="entry name" value="MFS general substrate transporter"/>
    <property type="match status" value="1"/>
</dbReference>
<evidence type="ECO:0000256" key="1">
    <source>
        <dbReference type="ARBA" id="ARBA00004141"/>
    </source>
</evidence>
<dbReference type="OrthoDB" id="2585655at2759"/>
<dbReference type="Proteomes" id="UP000701801">
    <property type="component" value="Unassembled WGS sequence"/>
</dbReference>
<gene>
    <name evidence="7" type="ORF">HYALB_00009881</name>
</gene>